<reference evidence="2" key="1">
    <citation type="submission" date="2022-11" db="UniProtKB">
        <authorList>
            <consortium name="WormBaseParasite"/>
        </authorList>
    </citation>
    <scope>IDENTIFICATION</scope>
</reference>
<accession>A0AC34FLS0</accession>
<protein>
    <submittedName>
        <fullName evidence="2">Uncharacterized protein</fullName>
    </submittedName>
</protein>
<dbReference type="Proteomes" id="UP000887579">
    <property type="component" value="Unplaced"/>
</dbReference>
<name>A0AC34FLS0_9BILA</name>
<sequence length="193" mass="22376">MSVSKECIASQWLISIKDSNLLVFPYTIEIIFETPGHEGNLKQLILSKNKNNEFKQFCRAALNMIDIFHGVSYAYDGRTKLWSPTEIIADEMNFEWIQPNLPPFLQQRFQNPDGILKVKIQPGNDILLSDFPKSVNGLIEDRTWRNIIEVVLSEHAITRVHDRYIMLKSGKMFEIEGHPFERGLVWREGNKKG</sequence>
<proteinExistence type="predicted"/>
<dbReference type="WBParaSite" id="ES5_v2.g18212.t1">
    <property type="protein sequence ID" value="ES5_v2.g18212.t1"/>
    <property type="gene ID" value="ES5_v2.g18212"/>
</dbReference>
<organism evidence="1 2">
    <name type="scientific">Panagrolaimus sp. ES5</name>
    <dbReference type="NCBI Taxonomy" id="591445"/>
    <lineage>
        <taxon>Eukaryota</taxon>
        <taxon>Metazoa</taxon>
        <taxon>Ecdysozoa</taxon>
        <taxon>Nematoda</taxon>
        <taxon>Chromadorea</taxon>
        <taxon>Rhabditida</taxon>
        <taxon>Tylenchina</taxon>
        <taxon>Panagrolaimomorpha</taxon>
        <taxon>Panagrolaimoidea</taxon>
        <taxon>Panagrolaimidae</taxon>
        <taxon>Panagrolaimus</taxon>
    </lineage>
</organism>
<evidence type="ECO:0000313" key="2">
    <source>
        <dbReference type="WBParaSite" id="ES5_v2.g18212.t1"/>
    </source>
</evidence>
<evidence type="ECO:0000313" key="1">
    <source>
        <dbReference type="Proteomes" id="UP000887579"/>
    </source>
</evidence>